<dbReference type="Proteomes" id="UP001230220">
    <property type="component" value="Unassembled WGS sequence"/>
</dbReference>
<sequence length="250" mass="29571">MLIIVSPTKTMKENIVQKEEPLFFTNISKAIMKELQKLKENEIKSLMKVNDKIAKLNFNRYHNFKFDDQGTKAIEAYQGLQYQYMDIDTLDKKDKKFADKHLRILSGLYGVLKPNHVVYPYRLEMQAKLSVNGHKDLYDLWKETISDHLIKELDNHKEPIILNLASNEYSKVLNKHCKKYMITIQLKIEKNGKIKTESTQAKMVRGRMVSYLLRNKVETLDALKQFQEDGYQFEESLSNEHEYVFVKREK</sequence>
<dbReference type="InterPro" id="IPR005583">
    <property type="entry name" value="YaaA"/>
</dbReference>
<evidence type="ECO:0000256" key="1">
    <source>
        <dbReference type="HAMAP-Rule" id="MF_00652"/>
    </source>
</evidence>
<dbReference type="EMBL" id="JAUSUR010000006">
    <property type="protein sequence ID" value="MDQ0362362.1"/>
    <property type="molecule type" value="Genomic_DNA"/>
</dbReference>
<keyword evidence="3" id="KW-1185">Reference proteome</keyword>
<name>A0ABU0E651_9FIRM</name>
<dbReference type="PANTHER" id="PTHR30283:SF4">
    <property type="entry name" value="PEROXIDE STRESS RESISTANCE PROTEIN YAAA"/>
    <property type="match status" value="1"/>
</dbReference>
<proteinExistence type="inferred from homology"/>
<gene>
    <name evidence="2" type="ORF">J2S15_003116</name>
</gene>
<organism evidence="2 3">
    <name type="scientific">Breznakia pachnodae</name>
    <dbReference type="NCBI Taxonomy" id="265178"/>
    <lineage>
        <taxon>Bacteria</taxon>
        <taxon>Bacillati</taxon>
        <taxon>Bacillota</taxon>
        <taxon>Erysipelotrichia</taxon>
        <taxon>Erysipelotrichales</taxon>
        <taxon>Erysipelotrichaceae</taxon>
        <taxon>Breznakia</taxon>
    </lineage>
</organism>
<dbReference type="Pfam" id="PF03883">
    <property type="entry name" value="H2O2_YaaD"/>
    <property type="match status" value="1"/>
</dbReference>
<evidence type="ECO:0000313" key="2">
    <source>
        <dbReference type="EMBL" id="MDQ0362362.1"/>
    </source>
</evidence>
<comment type="similarity">
    <text evidence="1">Belongs to the UPF0246 family.</text>
</comment>
<dbReference type="RefSeq" id="WP_307409914.1">
    <property type="nucleotide sequence ID" value="NZ_JAUSUR010000006.1"/>
</dbReference>
<dbReference type="PANTHER" id="PTHR30283">
    <property type="entry name" value="PEROXIDE STRESS RESPONSE PROTEIN YAAA"/>
    <property type="match status" value="1"/>
</dbReference>
<comment type="caution">
    <text evidence="2">The sequence shown here is derived from an EMBL/GenBank/DDBJ whole genome shotgun (WGS) entry which is preliminary data.</text>
</comment>
<evidence type="ECO:0000313" key="3">
    <source>
        <dbReference type="Proteomes" id="UP001230220"/>
    </source>
</evidence>
<dbReference type="HAMAP" id="MF_00652">
    <property type="entry name" value="UPF0246"/>
    <property type="match status" value="1"/>
</dbReference>
<dbReference type="NCBIfam" id="NF002543">
    <property type="entry name" value="PRK02101.1-4"/>
    <property type="match status" value="1"/>
</dbReference>
<accession>A0ABU0E651</accession>
<reference evidence="2 3" key="1">
    <citation type="submission" date="2023-07" db="EMBL/GenBank/DDBJ databases">
        <title>Genomic Encyclopedia of Type Strains, Phase IV (KMG-IV): sequencing the most valuable type-strain genomes for metagenomic binning, comparative biology and taxonomic classification.</title>
        <authorList>
            <person name="Goeker M."/>
        </authorList>
    </citation>
    <scope>NUCLEOTIDE SEQUENCE [LARGE SCALE GENOMIC DNA]</scope>
    <source>
        <strain evidence="2 3">DSM 16784</strain>
    </source>
</reference>
<protein>
    <recommendedName>
        <fullName evidence="1">UPF0246 protein J2S15_003116</fullName>
    </recommendedName>
</protein>